<dbReference type="Proteomes" id="UP000280960">
    <property type="component" value="Chromosome"/>
</dbReference>
<name>A0A3G2R9J7_9FIRM</name>
<protein>
    <submittedName>
        <fullName evidence="2">Tripartite tricarboxylate transporter substrate binding protein</fullName>
    </submittedName>
</protein>
<reference evidence="2 3" key="1">
    <citation type="submission" date="2018-10" db="EMBL/GenBank/DDBJ databases">
        <authorList>
            <person name="Zhang X."/>
        </authorList>
    </citation>
    <scope>NUCLEOTIDE SEQUENCE [LARGE SCALE GENOMIC DNA]</scope>
    <source>
        <strain evidence="2 3">SK-G1</strain>
    </source>
</reference>
<accession>A0A3G2R9J7</accession>
<evidence type="ECO:0000256" key="1">
    <source>
        <dbReference type="ARBA" id="ARBA00006987"/>
    </source>
</evidence>
<proteinExistence type="inferred from homology"/>
<evidence type="ECO:0000313" key="2">
    <source>
        <dbReference type="EMBL" id="AYO32093.1"/>
    </source>
</evidence>
<dbReference type="Gene3D" id="3.40.190.150">
    <property type="entry name" value="Bordetella uptake gene, domain 1"/>
    <property type="match status" value="1"/>
</dbReference>
<dbReference type="Gene3D" id="3.40.190.10">
    <property type="entry name" value="Periplasmic binding protein-like II"/>
    <property type="match status" value="1"/>
</dbReference>
<dbReference type="InterPro" id="IPR042100">
    <property type="entry name" value="Bug_dom1"/>
</dbReference>
<dbReference type="PANTHER" id="PTHR42928:SF5">
    <property type="entry name" value="BLR1237 PROTEIN"/>
    <property type="match status" value="1"/>
</dbReference>
<dbReference type="Pfam" id="PF03401">
    <property type="entry name" value="TctC"/>
    <property type="match status" value="1"/>
</dbReference>
<dbReference type="KEGG" id="bacg:D2962_17125"/>
<keyword evidence="3" id="KW-1185">Reference proteome</keyword>
<dbReference type="SUPFAM" id="SSF53850">
    <property type="entry name" value="Periplasmic binding protein-like II"/>
    <property type="match status" value="1"/>
</dbReference>
<dbReference type="InterPro" id="IPR005064">
    <property type="entry name" value="BUG"/>
</dbReference>
<comment type="similarity">
    <text evidence="1">Belongs to the UPF0065 (bug) family.</text>
</comment>
<dbReference type="AlphaFoldDB" id="A0A3G2R9J7"/>
<gene>
    <name evidence="2" type="ORF">D2962_17125</name>
</gene>
<dbReference type="EMBL" id="CP033169">
    <property type="protein sequence ID" value="AYO32093.1"/>
    <property type="molecule type" value="Genomic_DNA"/>
</dbReference>
<dbReference type="PANTHER" id="PTHR42928">
    <property type="entry name" value="TRICARBOXYLATE-BINDING PROTEIN"/>
    <property type="match status" value="1"/>
</dbReference>
<evidence type="ECO:0000313" key="3">
    <source>
        <dbReference type="Proteomes" id="UP000280960"/>
    </source>
</evidence>
<dbReference type="PIRSF" id="PIRSF017082">
    <property type="entry name" value="YflP"/>
    <property type="match status" value="1"/>
</dbReference>
<sequence length="346" mass="37697">MKIIIKKIGGVFFVFKLKIFRLCLIVLVVLSVIVFTVSCGSQKTEHQEQQEQKISFPEKPINLVVWGSPGGGSDVFGRTLAKAAEPILGKPVVVENKPGGGGATAMAYLAGQKPDGYTLLAVTTNYVLTPLTKKTPNTYKDFDPVIMIGRDATMTAVKADGNIKSLEDLVAAGKGKNLKWGTFGVGTTDHIAAAIFQKNTGIKVDFVPFEGGGEAMAALLGGHIDVLNGNPSEISGQLQAGQLKGIGVFSPERLVDYKDVPTYKEKGYDIIVETWRGIVAPKGVPEEVKKVLFEGFKKALDDPAMKDYYKKNNIIQEVKNGQEFYDFIEQQNEFFKNILTEMGLIK</sequence>
<organism evidence="2 3">
    <name type="scientific">Biomaibacter acetigenes</name>
    <dbReference type="NCBI Taxonomy" id="2316383"/>
    <lineage>
        <taxon>Bacteria</taxon>
        <taxon>Bacillati</taxon>
        <taxon>Bacillota</taxon>
        <taxon>Clostridia</taxon>
        <taxon>Thermosediminibacterales</taxon>
        <taxon>Tepidanaerobacteraceae</taxon>
        <taxon>Biomaibacter</taxon>
    </lineage>
</organism>
<dbReference type="CDD" id="cd07012">
    <property type="entry name" value="PBP2_Bug_TTT"/>
    <property type="match status" value="1"/>
</dbReference>